<name>A0A8J3EYU2_9ACTN</name>
<dbReference type="NCBIfam" id="TIGR02772">
    <property type="entry name" value="Ku_bact"/>
    <property type="match status" value="1"/>
</dbReference>
<comment type="subunit">
    <text evidence="3">Homodimer. Interacts with LigD.</text>
</comment>
<proteinExistence type="inferred from homology"/>
<feature type="compositionally biased region" description="Basic and acidic residues" evidence="4">
    <location>
        <begin position="272"/>
        <end position="304"/>
    </location>
</feature>
<gene>
    <name evidence="3 6" type="primary">ku</name>
    <name evidence="6" type="ORF">GCM10011354_29720</name>
</gene>
<keyword evidence="3" id="KW-0234">DNA repair</keyword>
<dbReference type="RefSeq" id="WP_130650378.1">
    <property type="nucleotide sequence ID" value="NZ_BMHA01000012.1"/>
</dbReference>
<dbReference type="SMART" id="SM00559">
    <property type="entry name" value="Ku78"/>
    <property type="match status" value="1"/>
</dbReference>
<dbReference type="InterPro" id="IPR009187">
    <property type="entry name" value="Prok_Ku"/>
</dbReference>
<dbReference type="InterPro" id="IPR006164">
    <property type="entry name" value="DNA_bd_Ku70/Ku80"/>
</dbReference>
<dbReference type="CDD" id="cd00789">
    <property type="entry name" value="KU_like"/>
    <property type="match status" value="1"/>
</dbReference>
<dbReference type="EMBL" id="BMHA01000012">
    <property type="protein sequence ID" value="GGI08566.1"/>
    <property type="molecule type" value="Genomic_DNA"/>
</dbReference>
<keyword evidence="7" id="KW-1185">Reference proteome</keyword>
<dbReference type="PANTHER" id="PTHR41251:SF1">
    <property type="entry name" value="NON-HOMOLOGOUS END JOINING PROTEIN KU"/>
    <property type="match status" value="1"/>
</dbReference>
<dbReference type="GO" id="GO:0003690">
    <property type="term" value="F:double-stranded DNA binding"/>
    <property type="evidence" value="ECO:0007669"/>
    <property type="project" value="UniProtKB-UniRule"/>
</dbReference>
<evidence type="ECO:0000259" key="5">
    <source>
        <dbReference type="SMART" id="SM00559"/>
    </source>
</evidence>
<dbReference type="FunFam" id="2.40.290.10:FF:000004">
    <property type="entry name" value="Non-homologous end joining protein Ku"/>
    <property type="match status" value="1"/>
</dbReference>
<sequence length="318" mass="35204">MARPTWSGSISFGLVSVPVQLFTAVRTHSVRFTQLHKDTGNRVRNKRVDETTGDEVAYGDIVKGYEVADGQYVVVDPDELDELDPEASRLIDIEDFVELQQIDPVYYDRAYYLMPSGDAAAKPYKLLAEAMEQAGKVAVARFVMRNKEYLAAVRARDGLLVLSTMHYADEVADPADLEATDTLEQVEVAPRELAMAEQLIDSLVTDFDPERYHDEYQQRVTSFLEAKAEGQELEVTPPERDTGGVIDLMAALEQSLESAKRDRGGEGTGSSRGRDYGAMTKDELYDLAQERDLPGRSSMSKEELVEALGTSDASSKAS</sequence>
<reference evidence="6" key="1">
    <citation type="journal article" date="2014" name="Int. J. Syst. Evol. Microbiol.">
        <title>Complete genome sequence of Corynebacterium casei LMG S-19264T (=DSM 44701T), isolated from a smear-ripened cheese.</title>
        <authorList>
            <consortium name="US DOE Joint Genome Institute (JGI-PGF)"/>
            <person name="Walter F."/>
            <person name="Albersmeier A."/>
            <person name="Kalinowski J."/>
            <person name="Ruckert C."/>
        </authorList>
    </citation>
    <scope>NUCLEOTIDE SEQUENCE</scope>
    <source>
        <strain evidence="6">CGMCC 1.14988</strain>
    </source>
</reference>
<keyword evidence="1 3" id="KW-0238">DNA-binding</keyword>
<evidence type="ECO:0000256" key="2">
    <source>
        <dbReference type="ARBA" id="ARBA00023172"/>
    </source>
</evidence>
<evidence type="ECO:0000256" key="1">
    <source>
        <dbReference type="ARBA" id="ARBA00023125"/>
    </source>
</evidence>
<dbReference type="GO" id="GO:0006310">
    <property type="term" value="P:DNA recombination"/>
    <property type="evidence" value="ECO:0007669"/>
    <property type="project" value="UniProtKB-KW"/>
</dbReference>
<dbReference type="Pfam" id="PF02735">
    <property type="entry name" value="Ku"/>
    <property type="match status" value="1"/>
</dbReference>
<evidence type="ECO:0000313" key="7">
    <source>
        <dbReference type="Proteomes" id="UP000650511"/>
    </source>
</evidence>
<comment type="similarity">
    <text evidence="3">Belongs to the prokaryotic Ku family.</text>
</comment>
<dbReference type="HAMAP" id="MF_01875">
    <property type="entry name" value="Prokaryotic_Ku"/>
    <property type="match status" value="1"/>
</dbReference>
<keyword evidence="2 3" id="KW-0233">DNA recombination</keyword>
<organism evidence="6 7">
    <name type="scientific">Egicoccus halophilus</name>
    <dbReference type="NCBI Taxonomy" id="1670830"/>
    <lineage>
        <taxon>Bacteria</taxon>
        <taxon>Bacillati</taxon>
        <taxon>Actinomycetota</taxon>
        <taxon>Nitriliruptoria</taxon>
        <taxon>Egicoccales</taxon>
        <taxon>Egicoccaceae</taxon>
        <taxon>Egicoccus</taxon>
    </lineage>
</organism>
<dbReference type="OrthoDB" id="9795084at2"/>
<keyword evidence="3" id="KW-0227">DNA damage</keyword>
<accession>A0A8J3EYU2</accession>
<protein>
    <recommendedName>
        <fullName evidence="3">Non-homologous end joining protein Ku</fullName>
    </recommendedName>
</protein>
<comment type="caution">
    <text evidence="6">The sequence shown here is derived from an EMBL/GenBank/DDBJ whole genome shotgun (WGS) entry which is preliminary data.</text>
</comment>
<evidence type="ECO:0000313" key="6">
    <source>
        <dbReference type="EMBL" id="GGI08566.1"/>
    </source>
</evidence>
<dbReference type="Proteomes" id="UP000650511">
    <property type="component" value="Unassembled WGS sequence"/>
</dbReference>
<evidence type="ECO:0000256" key="3">
    <source>
        <dbReference type="HAMAP-Rule" id="MF_01875"/>
    </source>
</evidence>
<dbReference type="InterPro" id="IPR016194">
    <property type="entry name" value="SPOC-like_C_dom_sf"/>
</dbReference>
<dbReference type="PANTHER" id="PTHR41251">
    <property type="entry name" value="NON-HOMOLOGOUS END JOINING PROTEIN KU"/>
    <property type="match status" value="1"/>
</dbReference>
<feature type="region of interest" description="Disordered" evidence="4">
    <location>
        <begin position="257"/>
        <end position="318"/>
    </location>
</feature>
<dbReference type="Gene3D" id="2.40.290.10">
    <property type="match status" value="1"/>
</dbReference>
<dbReference type="AlphaFoldDB" id="A0A8J3EYU2"/>
<feature type="domain" description="Ku" evidence="5">
    <location>
        <begin position="53"/>
        <end position="182"/>
    </location>
</feature>
<comment type="function">
    <text evidence="3">With LigD forms a non-homologous end joining (NHEJ) DNA repair enzyme, which repairs dsDNA breaks with reduced fidelity. Binds linear dsDNA with 5'- and 3'- overhangs but not closed circular dsDNA nor ssDNA. Recruits and stimulates the ligase activity of LigD.</text>
</comment>
<dbReference type="GO" id="GO:0006303">
    <property type="term" value="P:double-strand break repair via nonhomologous end joining"/>
    <property type="evidence" value="ECO:0007669"/>
    <property type="project" value="UniProtKB-UniRule"/>
</dbReference>
<dbReference type="SUPFAM" id="SSF100939">
    <property type="entry name" value="SPOC domain-like"/>
    <property type="match status" value="1"/>
</dbReference>
<reference evidence="6" key="2">
    <citation type="submission" date="2020-09" db="EMBL/GenBank/DDBJ databases">
        <authorList>
            <person name="Sun Q."/>
            <person name="Zhou Y."/>
        </authorList>
    </citation>
    <scope>NUCLEOTIDE SEQUENCE</scope>
    <source>
        <strain evidence="6">CGMCC 1.14988</strain>
    </source>
</reference>
<evidence type="ECO:0000256" key="4">
    <source>
        <dbReference type="SAM" id="MobiDB-lite"/>
    </source>
</evidence>
<dbReference type="PIRSF" id="PIRSF006493">
    <property type="entry name" value="Prok_Ku"/>
    <property type="match status" value="1"/>
</dbReference>